<dbReference type="PANTHER" id="PTHR22760">
    <property type="entry name" value="GLYCOSYLTRANSFERASE"/>
    <property type="match status" value="1"/>
</dbReference>
<keyword evidence="5" id="KW-0808">Transferase</keyword>
<evidence type="ECO:0000256" key="4">
    <source>
        <dbReference type="ARBA" id="ARBA00022676"/>
    </source>
</evidence>
<feature type="transmembrane region" description="Helical" evidence="11">
    <location>
        <begin position="12"/>
        <end position="29"/>
    </location>
</feature>
<dbReference type="EC" id="2.4.1.-" evidence="11"/>
<reference evidence="12" key="1">
    <citation type="submission" date="2022-11" db="EMBL/GenBank/DDBJ databases">
        <title>Genome Sequence of Cubamyces cubensis.</title>
        <authorList>
            <person name="Buettner E."/>
        </authorList>
    </citation>
    <scope>NUCLEOTIDE SEQUENCE</scope>
    <source>
        <strain evidence="12">MPL-01</strain>
    </source>
</reference>
<keyword evidence="3" id="KW-0337">GPI-anchor biosynthesis</keyword>
<protein>
    <recommendedName>
        <fullName evidence="11">Mannosyltransferase</fullName>
        <ecNumber evidence="11">2.4.1.-</ecNumber>
    </recommendedName>
</protein>
<evidence type="ECO:0000256" key="11">
    <source>
        <dbReference type="RuleBase" id="RU363075"/>
    </source>
</evidence>
<keyword evidence="4 11" id="KW-0328">Glycosyltransferase</keyword>
<keyword evidence="8 11" id="KW-1133">Transmembrane helix</keyword>
<evidence type="ECO:0000313" key="13">
    <source>
        <dbReference type="Proteomes" id="UP001215151"/>
    </source>
</evidence>
<evidence type="ECO:0000256" key="5">
    <source>
        <dbReference type="ARBA" id="ARBA00022679"/>
    </source>
</evidence>
<feature type="transmembrane region" description="Helical" evidence="11">
    <location>
        <begin position="147"/>
        <end position="167"/>
    </location>
</feature>
<evidence type="ECO:0000256" key="1">
    <source>
        <dbReference type="ARBA" id="ARBA00004477"/>
    </source>
</evidence>
<evidence type="ECO:0000256" key="7">
    <source>
        <dbReference type="ARBA" id="ARBA00022824"/>
    </source>
</evidence>
<keyword evidence="13" id="KW-1185">Reference proteome</keyword>
<dbReference type="GO" id="GO:0000026">
    <property type="term" value="F:alpha-1,2-mannosyltransferase activity"/>
    <property type="evidence" value="ECO:0007669"/>
    <property type="project" value="TreeGrafter"/>
</dbReference>
<proteinExistence type="inferred from homology"/>
<comment type="subcellular location">
    <subcellularLocation>
        <location evidence="1 11">Endoplasmic reticulum membrane</location>
        <topology evidence="1 11">Multi-pass membrane protein</topology>
    </subcellularLocation>
</comment>
<dbReference type="GO" id="GO:0005789">
    <property type="term" value="C:endoplasmic reticulum membrane"/>
    <property type="evidence" value="ECO:0007669"/>
    <property type="project" value="UniProtKB-SubCell"/>
</dbReference>
<gene>
    <name evidence="12" type="ORF">ONZ51_g3471</name>
</gene>
<evidence type="ECO:0000256" key="8">
    <source>
        <dbReference type="ARBA" id="ARBA00022989"/>
    </source>
</evidence>
<organism evidence="12 13">
    <name type="scientific">Trametes cubensis</name>
    <dbReference type="NCBI Taxonomy" id="1111947"/>
    <lineage>
        <taxon>Eukaryota</taxon>
        <taxon>Fungi</taxon>
        <taxon>Dikarya</taxon>
        <taxon>Basidiomycota</taxon>
        <taxon>Agaricomycotina</taxon>
        <taxon>Agaricomycetes</taxon>
        <taxon>Polyporales</taxon>
        <taxon>Polyporaceae</taxon>
        <taxon>Trametes</taxon>
    </lineage>
</organism>
<comment type="caution">
    <text evidence="12">The sequence shown here is derived from an EMBL/GenBank/DDBJ whole genome shotgun (WGS) entry which is preliminary data.</text>
</comment>
<feature type="transmembrane region" description="Helical" evidence="11">
    <location>
        <begin position="241"/>
        <end position="260"/>
    </location>
</feature>
<evidence type="ECO:0000256" key="2">
    <source>
        <dbReference type="ARBA" id="ARBA00004687"/>
    </source>
</evidence>
<keyword evidence="6 11" id="KW-0812">Transmembrane</keyword>
<comment type="pathway">
    <text evidence="2">Glycolipid biosynthesis; glycosylphosphatidylinositol-anchor biosynthesis.</text>
</comment>
<evidence type="ECO:0000256" key="6">
    <source>
        <dbReference type="ARBA" id="ARBA00022692"/>
    </source>
</evidence>
<sequence length="419" mass="47207">MHTYQVRPFSNSLEAVYVALSLLLLQKLFLSETPGTKRIPIYTVLLALVSVCGVFTRLTFAAFFFPMALEILQWGFRQSRYSLSGFIRLLSLPTLVAVTTALGFVYADSLYFHGDLKPSHIELTPLNFLRYNLLPSNLAEHGLHPRWLHLVVNLPMIATPALLYYVLRAELDIFASRSGDRNKSKPGIVQMMQHTYNRVRWSATSLLSIQPHQEPRFLIPLLVPMIAVVINNGRILRAGRVFLMFWIIGNIILATLFGILHQGGVIPSLFRVHAIIYDTPSTAHLHDVEVVYWNTYMPPRHLLAIRQEDVNSQRVSIRDLSGASPATAIGSFLAPVLDTHPHMVLLAAPFHAVKELETASQKCLQEISRVFPHLDLDHISESVQVGWKDGLSLGIFDVDTACIREAMPAERHREEIVAQ</sequence>
<feature type="transmembrane region" description="Helical" evidence="11">
    <location>
        <begin position="86"/>
        <end position="107"/>
    </location>
</feature>
<dbReference type="InterPro" id="IPR005599">
    <property type="entry name" value="GPI_mannosylTrfase"/>
</dbReference>
<feature type="transmembrane region" description="Helical" evidence="11">
    <location>
        <begin position="41"/>
        <end position="65"/>
    </location>
</feature>
<dbReference type="AlphaFoldDB" id="A0AAD7XDF3"/>
<accession>A0AAD7XDF3</accession>
<evidence type="ECO:0000256" key="10">
    <source>
        <dbReference type="ARBA" id="ARBA00038466"/>
    </source>
</evidence>
<dbReference type="Proteomes" id="UP001215151">
    <property type="component" value="Unassembled WGS sequence"/>
</dbReference>
<keyword evidence="7 11" id="KW-0256">Endoplasmic reticulum</keyword>
<dbReference type="GO" id="GO:0006506">
    <property type="term" value="P:GPI anchor biosynthetic process"/>
    <property type="evidence" value="ECO:0007669"/>
    <property type="project" value="UniProtKB-KW"/>
</dbReference>
<name>A0AAD7XDF3_9APHY</name>
<keyword evidence="9 11" id="KW-0472">Membrane</keyword>
<evidence type="ECO:0000256" key="3">
    <source>
        <dbReference type="ARBA" id="ARBA00022502"/>
    </source>
</evidence>
<dbReference type="Pfam" id="PF03901">
    <property type="entry name" value="Glyco_transf_22"/>
    <property type="match status" value="1"/>
</dbReference>
<evidence type="ECO:0000256" key="9">
    <source>
        <dbReference type="ARBA" id="ARBA00023136"/>
    </source>
</evidence>
<dbReference type="EMBL" id="JAPEVG010000061">
    <property type="protein sequence ID" value="KAJ8488550.1"/>
    <property type="molecule type" value="Genomic_DNA"/>
</dbReference>
<comment type="similarity">
    <text evidence="10">Belongs to the glycosyltransferase 22 family. PIGZ subfamily.</text>
</comment>
<evidence type="ECO:0000313" key="12">
    <source>
        <dbReference type="EMBL" id="KAJ8488550.1"/>
    </source>
</evidence>
<dbReference type="PANTHER" id="PTHR22760:SF3">
    <property type="entry name" value="GPI MANNOSYLTRANSFERASE 4"/>
    <property type="match status" value="1"/>
</dbReference>